<evidence type="ECO:0000313" key="2">
    <source>
        <dbReference type="EMBL" id="TRY80743.1"/>
    </source>
</evidence>
<comment type="caution">
    <text evidence="2">The sequence shown here is derived from an EMBL/GenBank/DDBJ whole genome shotgun (WGS) entry which is preliminary data.</text>
</comment>
<feature type="compositionally biased region" description="Low complexity" evidence="1">
    <location>
        <begin position="259"/>
        <end position="269"/>
    </location>
</feature>
<name>A0A553PST5_TIGCA</name>
<protein>
    <recommendedName>
        <fullName evidence="4">Regulatory protein zeste</fullName>
    </recommendedName>
</protein>
<sequence length="286" mass="31425">MTLTNRYNPVFLTYEQKKALALLVREKRNLLIPRFSASLTKRDKLNTWSEVAQYMRSLGVIVESPAFLRDTVWGNLRRATVKTFADQKKTGAQGGEWTELDDVIMDIEGRETANVMGVGVPDLGSNSTPNSLMSNSVPSAPSSSASMASHAAIMQSFSCTSPSTDPLESTSHFVPVPSTSPRPIETFTFADSAPPIPNRSISEAQPLPAISFTPQLRSTSPTTKKLVHRKKRKVDEIEHLFEDGDFKNLKKKKDGTGDGTNQTANQANASTNRLLCEFGKFDVQSN</sequence>
<dbReference type="AlphaFoldDB" id="A0A553PST5"/>
<organism evidence="2 3">
    <name type="scientific">Tigriopus californicus</name>
    <name type="common">Marine copepod</name>
    <dbReference type="NCBI Taxonomy" id="6832"/>
    <lineage>
        <taxon>Eukaryota</taxon>
        <taxon>Metazoa</taxon>
        <taxon>Ecdysozoa</taxon>
        <taxon>Arthropoda</taxon>
        <taxon>Crustacea</taxon>
        <taxon>Multicrustacea</taxon>
        <taxon>Hexanauplia</taxon>
        <taxon>Copepoda</taxon>
        <taxon>Harpacticoida</taxon>
        <taxon>Harpacticidae</taxon>
        <taxon>Tigriopus</taxon>
    </lineage>
</organism>
<keyword evidence="3" id="KW-1185">Reference proteome</keyword>
<reference evidence="2 3" key="1">
    <citation type="journal article" date="2018" name="Nat. Ecol. Evol.">
        <title>Genomic signatures of mitonuclear coevolution across populations of Tigriopus californicus.</title>
        <authorList>
            <person name="Barreto F.S."/>
            <person name="Watson E.T."/>
            <person name="Lima T.G."/>
            <person name="Willett C.S."/>
            <person name="Edmands S."/>
            <person name="Li W."/>
            <person name="Burton R.S."/>
        </authorList>
    </citation>
    <scope>NUCLEOTIDE SEQUENCE [LARGE SCALE GENOMIC DNA]</scope>
    <source>
        <strain evidence="2 3">San Diego</strain>
    </source>
</reference>
<dbReference type="Proteomes" id="UP000318571">
    <property type="component" value="Chromosome 12"/>
</dbReference>
<gene>
    <name evidence="2" type="ORF">TCAL_15404</name>
</gene>
<feature type="region of interest" description="Disordered" evidence="1">
    <location>
        <begin position="248"/>
        <end position="269"/>
    </location>
</feature>
<dbReference type="EMBL" id="VCGU01000001">
    <property type="protein sequence ID" value="TRY80743.1"/>
    <property type="molecule type" value="Genomic_DNA"/>
</dbReference>
<accession>A0A553PST5</accession>
<evidence type="ECO:0000313" key="3">
    <source>
        <dbReference type="Proteomes" id="UP000318571"/>
    </source>
</evidence>
<evidence type="ECO:0000256" key="1">
    <source>
        <dbReference type="SAM" id="MobiDB-lite"/>
    </source>
</evidence>
<evidence type="ECO:0008006" key="4">
    <source>
        <dbReference type="Google" id="ProtNLM"/>
    </source>
</evidence>
<proteinExistence type="predicted"/>